<evidence type="ECO:0000256" key="1">
    <source>
        <dbReference type="ARBA" id="ARBA00022793"/>
    </source>
</evidence>
<dbReference type="InterPro" id="IPR003817">
    <property type="entry name" value="PS_Dcarbxylase"/>
</dbReference>
<evidence type="ECO:0000256" key="2">
    <source>
        <dbReference type="ARBA" id="ARBA00023239"/>
    </source>
</evidence>
<dbReference type="GO" id="GO:0005739">
    <property type="term" value="C:mitochondrion"/>
    <property type="evidence" value="ECO:0007669"/>
    <property type="project" value="TreeGrafter"/>
</dbReference>
<dbReference type="PANTHER" id="PTHR10067">
    <property type="entry name" value="PHOSPHATIDYLSERINE DECARBOXYLASE"/>
    <property type="match status" value="1"/>
</dbReference>
<comment type="caution">
    <text evidence="4">The sequence shown here is derived from an EMBL/GenBank/DDBJ whole genome shotgun (WGS) entry which is preliminary data.</text>
</comment>
<dbReference type="GO" id="GO:0006646">
    <property type="term" value="P:phosphatidylethanolamine biosynthetic process"/>
    <property type="evidence" value="ECO:0007669"/>
    <property type="project" value="TreeGrafter"/>
</dbReference>
<keyword evidence="5" id="KW-1185">Reference proteome</keyword>
<sequence length="438" mass="49424">MSESAVYPVGRYNGWLPRSRAVHEAFFRDLAARAESPTREGKPHTPAVEKFKKAIEADEIMVELWRQIFRQVSKDPKIPDPLKIHDFNSLLHHMDLIVVAPPKFTVTKEASEPIGVPLYLLLDLLSNTSAAYDLFRYPRFNDAMKDLLDSWGQYLRSSDSNWTLTNEPDGWFSEASLEILEKGRGPFNQTYITPDPTAINRGYASWDKFFTRELQPGARPIYPAPPGSPTPIYNACESAYERIQRNVQTHDKFWLKGMKYSLYDIFDHDEHHAKQFLGGTIYQAFLSPQDYHHWHSPVKGTVVDARLVPGTYYAVLPDDGEPLAEGSELQQGDPHGAMIRSQPWLTVSAARALIFIKADQDEIGLVCVVAVGMVEVSTCELSVRRDDRVEPGQQLGLFHFGGSSHAVIFGPQANITFTDEVKPGNHIQINRIIAFVSK</sequence>
<evidence type="ECO:0000259" key="3">
    <source>
        <dbReference type="Pfam" id="PF12588"/>
    </source>
</evidence>
<dbReference type="Pfam" id="PF12588">
    <property type="entry name" value="PSDC"/>
    <property type="match status" value="1"/>
</dbReference>
<evidence type="ECO:0000313" key="4">
    <source>
        <dbReference type="EMBL" id="KAJ3564136.1"/>
    </source>
</evidence>
<gene>
    <name evidence="4" type="ORF">NP233_g8492</name>
</gene>
<dbReference type="InterPro" id="IPR022237">
    <property type="entry name" value="PsiD-like"/>
</dbReference>
<dbReference type="AlphaFoldDB" id="A0AAD5VPQ5"/>
<keyword evidence="2" id="KW-0456">Lyase</keyword>
<dbReference type="EMBL" id="JANIEX010000690">
    <property type="protein sequence ID" value="KAJ3564136.1"/>
    <property type="molecule type" value="Genomic_DNA"/>
</dbReference>
<dbReference type="PANTHER" id="PTHR10067:SF9">
    <property type="entry name" value="PHOSPHATIDYLSERINE DECARBOXYLASE FAMILY PROTEIN (AFU_ORTHOLOGUE AFUA_7G01730)"/>
    <property type="match status" value="1"/>
</dbReference>
<keyword evidence="1" id="KW-0210">Decarboxylase</keyword>
<accession>A0AAD5VPQ5</accession>
<feature type="domain" description="L-tryptophan decarboxylase PsiD-like" evidence="3">
    <location>
        <begin position="46"/>
        <end position="178"/>
    </location>
</feature>
<organism evidence="4 5">
    <name type="scientific">Leucocoprinus birnbaumii</name>
    <dbReference type="NCBI Taxonomy" id="56174"/>
    <lineage>
        <taxon>Eukaryota</taxon>
        <taxon>Fungi</taxon>
        <taxon>Dikarya</taxon>
        <taxon>Basidiomycota</taxon>
        <taxon>Agaricomycotina</taxon>
        <taxon>Agaricomycetes</taxon>
        <taxon>Agaricomycetidae</taxon>
        <taxon>Agaricales</taxon>
        <taxon>Agaricineae</taxon>
        <taxon>Agaricaceae</taxon>
        <taxon>Leucocoprinus</taxon>
    </lineage>
</organism>
<protein>
    <recommendedName>
        <fullName evidence="3">L-tryptophan decarboxylase PsiD-like domain-containing protein</fullName>
    </recommendedName>
</protein>
<name>A0AAD5VPQ5_9AGAR</name>
<reference evidence="4" key="1">
    <citation type="submission" date="2022-07" db="EMBL/GenBank/DDBJ databases">
        <title>Genome Sequence of Leucocoprinus birnbaumii.</title>
        <authorList>
            <person name="Buettner E."/>
        </authorList>
    </citation>
    <scope>NUCLEOTIDE SEQUENCE</scope>
    <source>
        <strain evidence="4">VT141</strain>
    </source>
</reference>
<dbReference type="Pfam" id="PF02666">
    <property type="entry name" value="PS_Dcarbxylase"/>
    <property type="match status" value="1"/>
</dbReference>
<evidence type="ECO:0000313" key="5">
    <source>
        <dbReference type="Proteomes" id="UP001213000"/>
    </source>
</evidence>
<dbReference type="GO" id="GO:0004609">
    <property type="term" value="F:phosphatidylserine decarboxylase activity"/>
    <property type="evidence" value="ECO:0007669"/>
    <property type="project" value="InterPro"/>
</dbReference>
<proteinExistence type="predicted"/>
<dbReference type="Proteomes" id="UP001213000">
    <property type="component" value="Unassembled WGS sequence"/>
</dbReference>